<dbReference type="Pfam" id="PF17651">
    <property type="entry name" value="Raco_middle"/>
    <property type="match status" value="1"/>
</dbReference>
<dbReference type="Gene3D" id="3.30.420.480">
    <property type="entry name" value="Domain of unknown function (DUF4445)"/>
    <property type="match status" value="1"/>
</dbReference>
<feature type="domain" description="RACo C-terminal" evidence="1">
    <location>
        <begin position="271"/>
        <end position="518"/>
    </location>
</feature>
<organism evidence="3 4">
    <name type="scientific">Maridesulfovibrio ferrireducens</name>
    <dbReference type="NCBI Taxonomy" id="246191"/>
    <lineage>
        <taxon>Bacteria</taxon>
        <taxon>Pseudomonadati</taxon>
        <taxon>Thermodesulfobacteriota</taxon>
        <taxon>Desulfovibrionia</taxon>
        <taxon>Desulfovibrionales</taxon>
        <taxon>Desulfovibrionaceae</taxon>
        <taxon>Maridesulfovibrio</taxon>
    </lineage>
</organism>
<dbReference type="InterPro" id="IPR036010">
    <property type="entry name" value="2Fe-2S_ferredoxin-like_sf"/>
</dbReference>
<sequence length="522" mass="54928">MKNNLTVNVHDGNVLELTPSSELNLAQLLFLNGAFSGVPLCSGMGRCALCKVKFETCAPTPLKEELKKFSTSEIESGWRLSCLHKAESATIYLPKPERVVPKKSGNIIGKFANSLPDNLSLAVDLGTTGMQWAFTVNGEIITEGQELNPQIGLGSEVMSRLAFASKPEQCKILSNLVTTRLASIIEQTGPVKEMVITGNPSMISILAQDNVEGLSRAPYSLPNRCGKVINLGQNLPQAYVPVHLAPFVGADITAGIVALNFSNVIPEPPYLFADLGTNGEFVLCLSPDEYIVSSVPMGPALEGVGLTNGRTAGPGAISSFTLTPAGLSPSFISEPDKTGSPGITGTGYLSLCSLLLKSGVLTREGQFSKGNTPLAARLARNITQAQGSPALDLGLNSKLLLPASDIEEILKVKAAFNLAMTALLNRAGLSPSSLNSLILGGAMGQHVNINDLVTTGFIPAETGPITRAAGNTSLAGAVILTNNKNARDFASSLPALTSVLELAGGQDFGQKFLERMIFQYVY</sequence>
<dbReference type="RefSeq" id="WP_092162030.1">
    <property type="nucleotide sequence ID" value="NZ_FNGA01000004.1"/>
</dbReference>
<dbReference type="Proteomes" id="UP000199053">
    <property type="component" value="Unassembled WGS sequence"/>
</dbReference>
<dbReference type="Gene3D" id="3.10.20.30">
    <property type="match status" value="1"/>
</dbReference>
<keyword evidence="4" id="KW-1185">Reference proteome</keyword>
<dbReference type="GO" id="GO:0051536">
    <property type="term" value="F:iron-sulfur cluster binding"/>
    <property type="evidence" value="ECO:0007669"/>
    <property type="project" value="InterPro"/>
</dbReference>
<evidence type="ECO:0000259" key="2">
    <source>
        <dbReference type="Pfam" id="PF17651"/>
    </source>
</evidence>
<dbReference type="InterPro" id="IPR042259">
    <property type="entry name" value="Raco-like_middle_sf"/>
</dbReference>
<evidence type="ECO:0000313" key="4">
    <source>
        <dbReference type="Proteomes" id="UP000199053"/>
    </source>
</evidence>
<accession>A0A1G9JBD6</accession>
<feature type="domain" description="RACo-like middle region" evidence="2">
    <location>
        <begin position="120"/>
        <end position="261"/>
    </location>
</feature>
<protein>
    <submittedName>
        <fullName evidence="3">Uncharacterized 2Fe-2 and 4Fe-4S clusters-containing protein, contains DUF4445 domain</fullName>
    </submittedName>
</protein>
<evidence type="ECO:0000259" key="1">
    <source>
        <dbReference type="Pfam" id="PF14574"/>
    </source>
</evidence>
<dbReference type="OrthoDB" id="9810588at2"/>
<dbReference type="AlphaFoldDB" id="A0A1G9JBD6"/>
<dbReference type="PANTHER" id="PTHR42895">
    <property type="entry name" value="IRON-SULFUR CLUSTER-BINDING PROTEIN-RELATED"/>
    <property type="match status" value="1"/>
</dbReference>
<dbReference type="EMBL" id="FNGA01000004">
    <property type="protein sequence ID" value="SDL34830.1"/>
    <property type="molecule type" value="Genomic_DNA"/>
</dbReference>
<reference evidence="4" key="1">
    <citation type="submission" date="2016-10" db="EMBL/GenBank/DDBJ databases">
        <authorList>
            <person name="Varghese N."/>
            <person name="Submissions S."/>
        </authorList>
    </citation>
    <scope>NUCLEOTIDE SEQUENCE [LARGE SCALE GENOMIC DNA]</scope>
    <source>
        <strain evidence="4">DSM 16995</strain>
    </source>
</reference>
<dbReference type="InterPro" id="IPR052911">
    <property type="entry name" value="Corrinoid_activation_enz"/>
</dbReference>
<dbReference type="Pfam" id="PF14574">
    <property type="entry name" value="RACo_C_ter"/>
    <property type="match status" value="1"/>
</dbReference>
<evidence type="ECO:0000313" key="3">
    <source>
        <dbReference type="EMBL" id="SDL34830.1"/>
    </source>
</evidence>
<gene>
    <name evidence="3" type="ORF">SAMN05660337_2728</name>
</gene>
<dbReference type="SUPFAM" id="SSF54292">
    <property type="entry name" value="2Fe-2S ferredoxin-like"/>
    <property type="match status" value="1"/>
</dbReference>
<dbReference type="InterPro" id="IPR041414">
    <property type="entry name" value="Raco-like_middle"/>
</dbReference>
<dbReference type="PANTHER" id="PTHR42895:SF1">
    <property type="entry name" value="IRON-SULFUR CLUSTER PROTEIN"/>
    <property type="match status" value="1"/>
</dbReference>
<proteinExistence type="predicted"/>
<name>A0A1G9JBD6_9BACT</name>
<dbReference type="InterPro" id="IPR027980">
    <property type="entry name" value="RACo_C"/>
</dbReference>
<dbReference type="InterPro" id="IPR012675">
    <property type="entry name" value="Beta-grasp_dom_sf"/>
</dbReference>
<dbReference type="STRING" id="246191.SAMN05660337_2728"/>